<organism evidence="2 3">
    <name type="scientific">Nocardia jinanensis</name>
    <dbReference type="NCBI Taxonomy" id="382504"/>
    <lineage>
        <taxon>Bacteria</taxon>
        <taxon>Bacillati</taxon>
        <taxon>Actinomycetota</taxon>
        <taxon>Actinomycetes</taxon>
        <taxon>Mycobacteriales</taxon>
        <taxon>Nocardiaceae</taxon>
        <taxon>Nocardia</taxon>
    </lineage>
</organism>
<comment type="caution">
    <text evidence="2">The sequence shown here is derived from an EMBL/GenBank/DDBJ whole genome shotgun (WGS) entry which is preliminary data.</text>
</comment>
<evidence type="ECO:0000313" key="3">
    <source>
        <dbReference type="Proteomes" id="UP000638263"/>
    </source>
</evidence>
<keyword evidence="3" id="KW-1185">Reference proteome</keyword>
<accession>A0A917VUT9</accession>
<evidence type="ECO:0000256" key="1">
    <source>
        <dbReference type="SAM" id="MobiDB-lite"/>
    </source>
</evidence>
<gene>
    <name evidence="2" type="ORF">GCM10011588_38770</name>
</gene>
<reference evidence="2" key="1">
    <citation type="journal article" date="2014" name="Int. J. Syst. Evol. Microbiol.">
        <title>Complete genome sequence of Corynebacterium casei LMG S-19264T (=DSM 44701T), isolated from a smear-ripened cheese.</title>
        <authorList>
            <consortium name="US DOE Joint Genome Institute (JGI-PGF)"/>
            <person name="Walter F."/>
            <person name="Albersmeier A."/>
            <person name="Kalinowski J."/>
            <person name="Ruckert C."/>
        </authorList>
    </citation>
    <scope>NUCLEOTIDE SEQUENCE</scope>
    <source>
        <strain evidence="2">CGMCC 4.3508</strain>
    </source>
</reference>
<evidence type="ECO:0000313" key="2">
    <source>
        <dbReference type="EMBL" id="GGL20233.1"/>
    </source>
</evidence>
<feature type="region of interest" description="Disordered" evidence="1">
    <location>
        <begin position="52"/>
        <end position="71"/>
    </location>
</feature>
<dbReference type="Proteomes" id="UP000638263">
    <property type="component" value="Unassembled WGS sequence"/>
</dbReference>
<name>A0A917VUT9_9NOCA</name>
<dbReference type="EMBL" id="BMMH01000007">
    <property type="protein sequence ID" value="GGL20233.1"/>
    <property type="molecule type" value="Genomic_DNA"/>
</dbReference>
<reference evidence="2" key="2">
    <citation type="submission" date="2020-09" db="EMBL/GenBank/DDBJ databases">
        <authorList>
            <person name="Sun Q."/>
            <person name="Zhou Y."/>
        </authorList>
    </citation>
    <scope>NUCLEOTIDE SEQUENCE</scope>
    <source>
        <strain evidence="2">CGMCC 4.3508</strain>
    </source>
</reference>
<sequence>MEMVADLDEIEPRGLGADGLSDQFGGAEPFGGELVADLHGFLRTLWSSMGTASSGSRMTRRRTNALYPDNSARNGNIPGVMRFLPGAG</sequence>
<proteinExistence type="predicted"/>
<dbReference type="AlphaFoldDB" id="A0A917VUT9"/>
<protein>
    <submittedName>
        <fullName evidence="2">Uncharacterized protein</fullName>
    </submittedName>
</protein>